<evidence type="ECO:0000313" key="1">
    <source>
        <dbReference type="EMBL" id="MEB3101931.1"/>
    </source>
</evidence>
<accession>A0ABU5ZKV0</accession>
<keyword evidence="2" id="KW-1185">Reference proteome</keyword>
<evidence type="ECO:0000313" key="2">
    <source>
        <dbReference type="Proteomes" id="UP001310386"/>
    </source>
</evidence>
<sequence length="161" mass="18050">MEFQVYPVALGRDQSEAELHIWDPVCGLSQSFEGTALIQCDSHWGAGMIEDEAALILYLFEGEQAIEVYFTENVSVGPNREMNSWDVLLSMQPESLVLVYGESPSDRSAWLKVDSKEPGGLMLGLERFVERVLSMDTASVRDPVLQKLTDYFKQFVTTSCS</sequence>
<proteinExistence type="predicted"/>
<dbReference type="RefSeq" id="WP_371754053.1">
    <property type="nucleotide sequence ID" value="NZ_JAYJLD010000011.1"/>
</dbReference>
<gene>
    <name evidence="1" type="ORF">VF724_09665</name>
</gene>
<dbReference type="Proteomes" id="UP001310386">
    <property type="component" value="Unassembled WGS sequence"/>
</dbReference>
<protein>
    <submittedName>
        <fullName evidence="1">Uncharacterized protein</fullName>
    </submittedName>
</protein>
<organism evidence="1 2">
    <name type="scientific">Ferviditalea candida</name>
    <dbReference type="NCBI Taxonomy" id="3108399"/>
    <lineage>
        <taxon>Bacteria</taxon>
        <taxon>Bacillati</taxon>
        <taxon>Bacillota</taxon>
        <taxon>Bacilli</taxon>
        <taxon>Bacillales</taxon>
        <taxon>Paenibacillaceae</taxon>
        <taxon>Ferviditalea</taxon>
    </lineage>
</organism>
<dbReference type="EMBL" id="JAYJLD010000011">
    <property type="protein sequence ID" value="MEB3101931.1"/>
    <property type="molecule type" value="Genomic_DNA"/>
</dbReference>
<reference evidence="1" key="1">
    <citation type="submission" date="2023-12" db="EMBL/GenBank/DDBJ databases">
        <title>Fervidustalea candida gen. nov., sp. nov., a novel member of the family Paenibacillaceae isolated from a geothermal area.</title>
        <authorList>
            <person name="Li W.-J."/>
            <person name="Jiao J.-Y."/>
            <person name="Chen Y."/>
        </authorList>
    </citation>
    <scope>NUCLEOTIDE SEQUENCE</scope>
    <source>
        <strain evidence="1">SYSU GA230002</strain>
    </source>
</reference>
<comment type="caution">
    <text evidence="1">The sequence shown here is derived from an EMBL/GenBank/DDBJ whole genome shotgun (WGS) entry which is preliminary data.</text>
</comment>
<name>A0ABU5ZKV0_9BACL</name>